<sequence>MIYEVKKDDITMLIDDMVFFAEQPKAFKTMFRELEDPNNPGYAEFDDYRAYLTELDRILFSPVKQIYDI</sequence>
<dbReference type="Proteomes" id="UP001596023">
    <property type="component" value="Unassembled WGS sequence"/>
</dbReference>
<dbReference type="EMBL" id="JBHSGN010000005">
    <property type="protein sequence ID" value="MFC4672218.1"/>
    <property type="molecule type" value="Genomic_DNA"/>
</dbReference>
<name>A0ABV9KQJ5_9BACT</name>
<keyword evidence="2" id="KW-1185">Reference proteome</keyword>
<protein>
    <submittedName>
        <fullName evidence="1">Uncharacterized protein</fullName>
    </submittedName>
</protein>
<accession>A0ABV9KQJ5</accession>
<dbReference type="RefSeq" id="WP_379993398.1">
    <property type="nucleotide sequence ID" value="NZ_JBHSGN010000005.1"/>
</dbReference>
<evidence type="ECO:0000313" key="2">
    <source>
        <dbReference type="Proteomes" id="UP001596023"/>
    </source>
</evidence>
<organism evidence="1 2">
    <name type="scientific">Dysgonomonas termitidis</name>
    <dbReference type="NCBI Taxonomy" id="1516126"/>
    <lineage>
        <taxon>Bacteria</taxon>
        <taxon>Pseudomonadati</taxon>
        <taxon>Bacteroidota</taxon>
        <taxon>Bacteroidia</taxon>
        <taxon>Bacteroidales</taxon>
        <taxon>Dysgonomonadaceae</taxon>
        <taxon>Dysgonomonas</taxon>
    </lineage>
</organism>
<comment type="caution">
    <text evidence="1">The sequence shown here is derived from an EMBL/GenBank/DDBJ whole genome shotgun (WGS) entry which is preliminary data.</text>
</comment>
<reference evidence="2" key="1">
    <citation type="journal article" date="2019" name="Int. J. Syst. Evol. Microbiol.">
        <title>The Global Catalogue of Microorganisms (GCM) 10K type strain sequencing project: providing services to taxonomists for standard genome sequencing and annotation.</title>
        <authorList>
            <consortium name="The Broad Institute Genomics Platform"/>
            <consortium name="The Broad Institute Genome Sequencing Center for Infectious Disease"/>
            <person name="Wu L."/>
            <person name="Ma J."/>
        </authorList>
    </citation>
    <scope>NUCLEOTIDE SEQUENCE [LARGE SCALE GENOMIC DNA]</scope>
    <source>
        <strain evidence="2">CCUG 66188</strain>
    </source>
</reference>
<evidence type="ECO:0000313" key="1">
    <source>
        <dbReference type="EMBL" id="MFC4672218.1"/>
    </source>
</evidence>
<gene>
    <name evidence="1" type="ORF">ACFO6W_00775</name>
</gene>
<proteinExistence type="predicted"/>